<comment type="similarity">
    <text evidence="2 11">Belongs to the nuclear hormone receptor family.</text>
</comment>
<dbReference type="SUPFAM" id="SSF48508">
    <property type="entry name" value="Nuclear receptor ligand-binding domain"/>
    <property type="match status" value="1"/>
</dbReference>
<dbReference type="FunFam" id="1.10.565.10:FF:000110">
    <property type="entry name" value="Nuclear Hormone Receptor family"/>
    <property type="match status" value="1"/>
</dbReference>
<name>A0AAE9D395_CAEBR</name>
<dbReference type="GO" id="GO:0003700">
    <property type="term" value="F:DNA-binding transcription factor activity"/>
    <property type="evidence" value="ECO:0007669"/>
    <property type="project" value="InterPro"/>
</dbReference>
<dbReference type="CDD" id="cd06960">
    <property type="entry name" value="NR_DBD_HNF4A"/>
    <property type="match status" value="1"/>
</dbReference>
<keyword evidence="3 11" id="KW-0479">Metal-binding</keyword>
<dbReference type="PRINTS" id="PR00398">
    <property type="entry name" value="STRDHORMONER"/>
</dbReference>
<evidence type="ECO:0000256" key="10">
    <source>
        <dbReference type="ARBA" id="ARBA00023242"/>
    </source>
</evidence>
<feature type="domain" description="Nuclear receptor" evidence="13">
    <location>
        <begin position="41"/>
        <end position="120"/>
    </location>
</feature>
<dbReference type="Pfam" id="PF00105">
    <property type="entry name" value="zf-C4"/>
    <property type="match status" value="1"/>
</dbReference>
<dbReference type="InterPro" id="IPR035500">
    <property type="entry name" value="NHR-like_dom_sf"/>
</dbReference>
<comment type="subcellular location">
    <subcellularLocation>
        <location evidence="1 11">Nucleus</location>
    </subcellularLocation>
</comment>
<dbReference type="AlphaFoldDB" id="A0AAE9D395"/>
<keyword evidence="4 11" id="KW-0863">Zinc-finger</keyword>
<reference evidence="15 16" key="1">
    <citation type="submission" date="2022-02" db="EMBL/GenBank/DDBJ databases">
        <title>Chromosome-level reference genomes for two strains of Caenorhabditis briggsae: an improved platform for comparative genomics.</title>
        <authorList>
            <person name="Stevens L."/>
            <person name="Andersen E.C."/>
        </authorList>
    </citation>
    <scope>NUCLEOTIDE SEQUENCE [LARGE SCALE GENOMIC DNA]</scope>
    <source>
        <strain evidence="15">QX1410_ONT</strain>
        <tissue evidence="15">Whole-organism</tissue>
    </source>
</reference>
<dbReference type="InterPro" id="IPR001628">
    <property type="entry name" value="Znf_hrmn_rcpt"/>
</dbReference>
<dbReference type="Pfam" id="PF10318">
    <property type="entry name" value="7TM_GPCR_Srh"/>
    <property type="match status" value="1"/>
</dbReference>
<dbReference type="PANTHER" id="PTHR24083">
    <property type="entry name" value="NUCLEAR HORMONE RECEPTOR"/>
    <property type="match status" value="1"/>
</dbReference>
<evidence type="ECO:0000256" key="9">
    <source>
        <dbReference type="ARBA" id="ARBA00023170"/>
    </source>
</evidence>
<evidence type="ECO:0008006" key="17">
    <source>
        <dbReference type="Google" id="ProtNLM"/>
    </source>
</evidence>
<dbReference type="InterPro" id="IPR049636">
    <property type="entry name" value="HNF4-like_DBD"/>
</dbReference>
<dbReference type="Gene3D" id="1.10.565.10">
    <property type="entry name" value="Retinoid X Receptor"/>
    <property type="match status" value="1"/>
</dbReference>
<keyword evidence="7 11" id="KW-0238">DNA-binding</keyword>
<dbReference type="InterPro" id="IPR013088">
    <property type="entry name" value="Znf_NHR/GATA"/>
</dbReference>
<proteinExistence type="inferred from homology"/>
<feature type="domain" description="NR LBD" evidence="14">
    <location>
        <begin position="230"/>
        <end position="455"/>
    </location>
</feature>
<evidence type="ECO:0000313" key="16">
    <source>
        <dbReference type="Proteomes" id="UP000827892"/>
    </source>
</evidence>
<dbReference type="GO" id="GO:0005634">
    <property type="term" value="C:nucleus"/>
    <property type="evidence" value="ECO:0007669"/>
    <property type="project" value="UniProtKB-SubCell"/>
</dbReference>
<keyword evidence="12" id="KW-1133">Transmembrane helix</keyword>
<organism evidence="15 16">
    <name type="scientific">Caenorhabditis briggsae</name>
    <dbReference type="NCBI Taxonomy" id="6238"/>
    <lineage>
        <taxon>Eukaryota</taxon>
        <taxon>Metazoa</taxon>
        <taxon>Ecdysozoa</taxon>
        <taxon>Nematoda</taxon>
        <taxon>Chromadorea</taxon>
        <taxon>Rhabditida</taxon>
        <taxon>Rhabditina</taxon>
        <taxon>Rhabditomorpha</taxon>
        <taxon>Rhabditoidea</taxon>
        <taxon>Rhabditidae</taxon>
        <taxon>Peloderinae</taxon>
        <taxon>Caenorhabditis</taxon>
    </lineage>
</organism>
<keyword evidence="12" id="KW-0812">Transmembrane</keyword>
<dbReference type="GO" id="GO:0000978">
    <property type="term" value="F:RNA polymerase II cis-regulatory region sequence-specific DNA binding"/>
    <property type="evidence" value="ECO:0007669"/>
    <property type="project" value="InterPro"/>
</dbReference>
<dbReference type="SMART" id="SM00399">
    <property type="entry name" value="ZnF_C4"/>
    <property type="match status" value="1"/>
</dbReference>
<evidence type="ECO:0000256" key="3">
    <source>
        <dbReference type="ARBA" id="ARBA00022723"/>
    </source>
</evidence>
<dbReference type="GO" id="GO:0008270">
    <property type="term" value="F:zinc ion binding"/>
    <property type="evidence" value="ECO:0007669"/>
    <property type="project" value="UniProtKB-KW"/>
</dbReference>
<dbReference type="Proteomes" id="UP000827892">
    <property type="component" value="Chromosome V"/>
</dbReference>
<evidence type="ECO:0000256" key="2">
    <source>
        <dbReference type="ARBA" id="ARBA00005993"/>
    </source>
</evidence>
<evidence type="ECO:0000256" key="4">
    <source>
        <dbReference type="ARBA" id="ARBA00022771"/>
    </source>
</evidence>
<dbReference type="SUPFAM" id="SSF57716">
    <property type="entry name" value="Glucocorticoid receptor-like (DNA-binding domain)"/>
    <property type="match status" value="1"/>
</dbReference>
<sequence length="738" mass="83195">MFSSTSIGTMSISEGEDDPCSSMYDMSLIGNTFAGRADVPVEMCRVCGKPAAGKHYSVPACHGCKSFFRRAILHKTIYPECKYDKQCFSIASHTVRPRKCRHCRLQKCYKVGMVAMVALHRKHDSPTSSDGELPDLPAASPNIASPVITSPLPTRENYVSGIIDKLHNLDIQTDKFRKSAYNPLFMPSLEGILSSTGKLDLADKYGAMTGWPITQENFIEQQVLINQIKNENPITNNLLSLPVAFPPSTSNFGINTKEWLSFDMLTAIEYAKTFPFFQQLPSNDKILLTKATTFMNLALTSSYSSFLSKMAVLQMPDGICISGPAGQCEREVRSFERRLSLRIMAPLIRNVFDKTEYVLLKAIILCNDAVTDLSKSAQEILARERYNLTGALLLYCLSRHGSNAGPGRYYSILNMVDVLEHYQRDFRDFMLLLDIATPQRYTQDRKTLQRVVLSIMDLFHYRLKAISSMNTNPRNLKIRRFLQILVYLTYVILVLTAISYLGLLTVQSSQPTIKPMIFEKYHMAEVWCPKFLVSDPYSWPIILAICTTLVFIIFVGSVVLLCGAFTLVILLASRKDLSQHTLKVQKKFTTVLIVQAAVHVVFILGPIITIVASVYFDIFINDGGLVFFFVEAQQGTASTLVFISTHSVTKKSVNYVFNRVRKLLGLKDANNIWRVSKVELRSKSIMPLHTSEIIGRNADRLIKKYEHVPTIISFVTLFFGILIFAIPVFMDHLKRTQA</sequence>
<evidence type="ECO:0000259" key="13">
    <source>
        <dbReference type="PROSITE" id="PS51030"/>
    </source>
</evidence>
<gene>
    <name evidence="15" type="ORF">L3Y34_008804</name>
</gene>
<protein>
    <recommendedName>
        <fullName evidence="17">Nuclear receptor domain-containing protein</fullName>
    </recommendedName>
</protein>
<feature type="transmembrane region" description="Helical" evidence="12">
    <location>
        <begin position="592"/>
        <end position="616"/>
    </location>
</feature>
<evidence type="ECO:0000256" key="6">
    <source>
        <dbReference type="ARBA" id="ARBA00023015"/>
    </source>
</evidence>
<dbReference type="PRINTS" id="PR00047">
    <property type="entry name" value="STROIDFINGER"/>
</dbReference>
<dbReference type="InterPro" id="IPR019422">
    <property type="entry name" value="7TM_GPCR_serpentine_rcpt_Srh"/>
</dbReference>
<evidence type="ECO:0000256" key="8">
    <source>
        <dbReference type="ARBA" id="ARBA00023163"/>
    </source>
</evidence>
<dbReference type="InterPro" id="IPR050274">
    <property type="entry name" value="Nuclear_hormone_rcpt_NR2"/>
</dbReference>
<evidence type="ECO:0000313" key="15">
    <source>
        <dbReference type="EMBL" id="ULT90735.1"/>
    </source>
</evidence>
<keyword evidence="10 11" id="KW-0539">Nucleus</keyword>
<keyword evidence="9 11" id="KW-0675">Receptor</keyword>
<dbReference type="InterPro" id="IPR000536">
    <property type="entry name" value="Nucl_hrmn_rcpt_lig-bd"/>
</dbReference>
<dbReference type="PROSITE" id="PS00031">
    <property type="entry name" value="NUCLEAR_REC_DBD_1"/>
    <property type="match status" value="1"/>
</dbReference>
<dbReference type="SMART" id="SM00430">
    <property type="entry name" value="HOLI"/>
    <property type="match status" value="1"/>
</dbReference>
<dbReference type="FunFam" id="3.30.50.10:FF:000078">
    <property type="entry name" value="Nuclear Hormone Receptor family"/>
    <property type="match status" value="1"/>
</dbReference>
<dbReference type="Gene3D" id="3.30.50.10">
    <property type="entry name" value="Erythroid Transcription Factor GATA-1, subunit A"/>
    <property type="match status" value="1"/>
</dbReference>
<dbReference type="EMBL" id="CP090895">
    <property type="protein sequence ID" value="ULT90735.1"/>
    <property type="molecule type" value="Genomic_DNA"/>
</dbReference>
<evidence type="ECO:0000256" key="7">
    <source>
        <dbReference type="ARBA" id="ARBA00023125"/>
    </source>
</evidence>
<keyword evidence="8 11" id="KW-0804">Transcription</keyword>
<keyword evidence="6 11" id="KW-0805">Transcription regulation</keyword>
<evidence type="ECO:0000256" key="12">
    <source>
        <dbReference type="SAM" id="Phobius"/>
    </source>
</evidence>
<feature type="transmembrane region" description="Helical" evidence="12">
    <location>
        <begin position="484"/>
        <end position="506"/>
    </location>
</feature>
<feature type="transmembrane region" description="Helical" evidence="12">
    <location>
        <begin position="539"/>
        <end position="572"/>
    </location>
</feature>
<dbReference type="PROSITE" id="PS51030">
    <property type="entry name" value="NUCLEAR_REC_DBD_2"/>
    <property type="match status" value="1"/>
</dbReference>
<accession>A0AAE9D395</accession>
<keyword evidence="12" id="KW-0472">Membrane</keyword>
<keyword evidence="5 11" id="KW-0862">Zinc</keyword>
<evidence type="ECO:0000259" key="14">
    <source>
        <dbReference type="PROSITE" id="PS51843"/>
    </source>
</evidence>
<evidence type="ECO:0000256" key="11">
    <source>
        <dbReference type="RuleBase" id="RU004334"/>
    </source>
</evidence>
<feature type="transmembrane region" description="Helical" evidence="12">
    <location>
        <begin position="711"/>
        <end position="730"/>
    </location>
</feature>
<evidence type="ECO:0000256" key="5">
    <source>
        <dbReference type="ARBA" id="ARBA00022833"/>
    </source>
</evidence>
<dbReference type="InterPro" id="IPR001723">
    <property type="entry name" value="Nuclear_hrmn_rcpt"/>
</dbReference>
<dbReference type="PROSITE" id="PS51843">
    <property type="entry name" value="NR_LBD"/>
    <property type="match status" value="1"/>
</dbReference>
<evidence type="ECO:0000256" key="1">
    <source>
        <dbReference type="ARBA" id="ARBA00004123"/>
    </source>
</evidence>
<dbReference type="Pfam" id="PF00104">
    <property type="entry name" value="Hormone_recep"/>
    <property type="match status" value="1"/>
</dbReference>